<proteinExistence type="predicted"/>
<protein>
    <submittedName>
        <fullName evidence="2">Aminoglycoside phosphotransferase family protein</fullName>
    </submittedName>
</protein>
<reference evidence="2" key="1">
    <citation type="submission" date="2020-11" db="EMBL/GenBank/DDBJ databases">
        <title>Isolation and identification of active actinomycetes.</title>
        <authorList>
            <person name="Sun X."/>
        </authorList>
    </citation>
    <scope>NUCLEOTIDE SEQUENCE</scope>
    <source>
        <strain evidence="2">NEAU-A11</strain>
    </source>
</reference>
<accession>A0A931C7J9</accession>
<dbReference type="Pfam" id="PF01636">
    <property type="entry name" value="APH"/>
    <property type="match status" value="1"/>
</dbReference>
<dbReference type="InterPro" id="IPR002575">
    <property type="entry name" value="Aminoglycoside_PTrfase"/>
</dbReference>
<dbReference type="RefSeq" id="WP_196416699.1">
    <property type="nucleotide sequence ID" value="NZ_JADQTO010000013.1"/>
</dbReference>
<organism evidence="2 3">
    <name type="scientific">Actinoplanes aureus</name>
    <dbReference type="NCBI Taxonomy" id="2792083"/>
    <lineage>
        <taxon>Bacteria</taxon>
        <taxon>Bacillati</taxon>
        <taxon>Actinomycetota</taxon>
        <taxon>Actinomycetes</taxon>
        <taxon>Micromonosporales</taxon>
        <taxon>Micromonosporaceae</taxon>
        <taxon>Actinoplanes</taxon>
    </lineage>
</organism>
<keyword evidence="3" id="KW-1185">Reference proteome</keyword>
<dbReference type="Proteomes" id="UP000598146">
    <property type="component" value="Unassembled WGS sequence"/>
</dbReference>
<gene>
    <name evidence="2" type="ORF">I4J89_26010</name>
</gene>
<evidence type="ECO:0000313" key="2">
    <source>
        <dbReference type="EMBL" id="MBG0564909.1"/>
    </source>
</evidence>
<dbReference type="EMBL" id="JADQTO010000013">
    <property type="protein sequence ID" value="MBG0564909.1"/>
    <property type="molecule type" value="Genomic_DNA"/>
</dbReference>
<dbReference type="Gene3D" id="3.90.1200.10">
    <property type="match status" value="1"/>
</dbReference>
<evidence type="ECO:0000259" key="1">
    <source>
        <dbReference type="Pfam" id="PF01636"/>
    </source>
</evidence>
<dbReference type="AlphaFoldDB" id="A0A931C7J9"/>
<feature type="domain" description="Aminoglycoside phosphotransferase" evidence="1">
    <location>
        <begin position="42"/>
        <end position="249"/>
    </location>
</feature>
<evidence type="ECO:0000313" key="3">
    <source>
        <dbReference type="Proteomes" id="UP000598146"/>
    </source>
</evidence>
<dbReference type="SUPFAM" id="SSF56112">
    <property type="entry name" value="Protein kinase-like (PK-like)"/>
    <property type="match status" value="1"/>
</dbReference>
<dbReference type="InterPro" id="IPR011009">
    <property type="entry name" value="Kinase-like_dom_sf"/>
</dbReference>
<sequence length="303" mass="32410">MQSDRSVGGSLLRSALQRFGLEPDQSPASLESRSGAGVHAVRTSSGDAAYLKLTPVALGSEALTAARRELRFYSELAARVPVCTPRLLTAADDDKGITLLLAATGTPVPAGAWTPAMWAALGRDLAALHETDMGEFGWARPDTLRSALAAPDLVAVDRFWGATLPRLADVIAAREELANAMDVLPSVFVHGDCHTGNIAVADESLIFLDWQMSGTGRPGADLSFLNVRAAPAGVTAPPELAAAYLRNRDVGRRALERALLAEEMAVYVFQWPPFAAYNTPAGVERVRQRASLLATRWFQEAYA</sequence>
<comment type="caution">
    <text evidence="2">The sequence shown here is derived from an EMBL/GenBank/DDBJ whole genome shotgun (WGS) entry which is preliminary data.</text>
</comment>
<name>A0A931C7J9_9ACTN</name>